<feature type="signal peptide" evidence="4">
    <location>
        <begin position="1"/>
        <end position="22"/>
    </location>
</feature>
<dbReference type="Pfam" id="PF00445">
    <property type="entry name" value="Ribonuclease_T2"/>
    <property type="match status" value="1"/>
</dbReference>
<evidence type="ECO:0000256" key="4">
    <source>
        <dbReference type="SAM" id="SignalP"/>
    </source>
</evidence>
<dbReference type="GO" id="GO:0003723">
    <property type="term" value="F:RNA binding"/>
    <property type="evidence" value="ECO:0007669"/>
    <property type="project" value="InterPro"/>
</dbReference>
<dbReference type="PROSITE" id="PS00530">
    <property type="entry name" value="RNASE_T2_1"/>
    <property type="match status" value="1"/>
</dbReference>
<dbReference type="PANTHER" id="PTHR11240">
    <property type="entry name" value="RIBONUCLEASE T2"/>
    <property type="match status" value="1"/>
</dbReference>
<comment type="caution">
    <text evidence="5">The sequence shown here is derived from an EMBL/GenBank/DDBJ whole genome shotgun (WGS) entry which is preliminary data.</text>
</comment>
<dbReference type="Proteomes" id="UP001237642">
    <property type="component" value="Unassembled WGS sequence"/>
</dbReference>
<evidence type="ECO:0000256" key="3">
    <source>
        <dbReference type="RuleBase" id="RU004328"/>
    </source>
</evidence>
<dbReference type="InterPro" id="IPR036430">
    <property type="entry name" value="RNase_T2-like_sf"/>
</dbReference>
<dbReference type="InterPro" id="IPR033697">
    <property type="entry name" value="Ribonuclease_T2_eukaryotic"/>
</dbReference>
<name>A0AAD8MHQ7_9APIA</name>
<evidence type="ECO:0000256" key="1">
    <source>
        <dbReference type="ARBA" id="ARBA00007469"/>
    </source>
</evidence>
<protein>
    <submittedName>
        <fullName evidence="5">Ribonuclease T(2)</fullName>
    </submittedName>
</protein>
<comment type="similarity">
    <text evidence="1 3">Belongs to the RNase T2 family.</text>
</comment>
<dbReference type="Gene3D" id="3.90.730.10">
    <property type="entry name" value="Ribonuclease T2-like"/>
    <property type="match status" value="1"/>
</dbReference>
<evidence type="ECO:0000256" key="2">
    <source>
        <dbReference type="ARBA" id="ARBA00023157"/>
    </source>
</evidence>
<sequence length="229" mass="25889">MQSKNLIIRLFTIQCLAVVSIAQDFDFFYFALQWPGSYCDLKRRSCYPSTGKPASDFGIHGLWPNYKDGSNCDPDSSFDESKISDLLSNMQKEWPTLSCPTANGLKFWGRKNMELAPSLFWISTTLNLKSQVNLLQTLANAGINPDGEFYSLESIKRAIKQGTGYTPSIGCNVNVWNNTQLHEVYMCVDTSGSNLIECPIFPRERCESQIQFPTFSNVVETQSLLEQFE</sequence>
<dbReference type="CDD" id="cd01061">
    <property type="entry name" value="RNase_T2_euk"/>
    <property type="match status" value="1"/>
</dbReference>
<keyword evidence="4" id="KW-0732">Signal</keyword>
<dbReference type="AlphaFoldDB" id="A0AAD8MHQ7"/>
<gene>
    <name evidence="5" type="ORF">POM88_032663</name>
</gene>
<proteinExistence type="inferred from homology"/>
<keyword evidence="6" id="KW-1185">Reference proteome</keyword>
<accession>A0AAD8MHQ7</accession>
<dbReference type="InterPro" id="IPR018188">
    <property type="entry name" value="RNase_T2_His_AS_1"/>
</dbReference>
<dbReference type="PANTHER" id="PTHR11240:SF72">
    <property type="entry name" value="RIBONUCLEASE 1"/>
    <property type="match status" value="1"/>
</dbReference>
<dbReference type="SUPFAM" id="SSF55895">
    <property type="entry name" value="Ribonuclease Rh-like"/>
    <property type="match status" value="1"/>
</dbReference>
<organism evidence="5 6">
    <name type="scientific">Heracleum sosnowskyi</name>
    <dbReference type="NCBI Taxonomy" id="360622"/>
    <lineage>
        <taxon>Eukaryota</taxon>
        <taxon>Viridiplantae</taxon>
        <taxon>Streptophyta</taxon>
        <taxon>Embryophyta</taxon>
        <taxon>Tracheophyta</taxon>
        <taxon>Spermatophyta</taxon>
        <taxon>Magnoliopsida</taxon>
        <taxon>eudicotyledons</taxon>
        <taxon>Gunneridae</taxon>
        <taxon>Pentapetalae</taxon>
        <taxon>asterids</taxon>
        <taxon>campanulids</taxon>
        <taxon>Apiales</taxon>
        <taxon>Apiaceae</taxon>
        <taxon>Apioideae</taxon>
        <taxon>apioid superclade</taxon>
        <taxon>Tordylieae</taxon>
        <taxon>Tordyliinae</taxon>
        <taxon>Heracleum</taxon>
    </lineage>
</organism>
<dbReference type="GO" id="GO:0005576">
    <property type="term" value="C:extracellular region"/>
    <property type="evidence" value="ECO:0007669"/>
    <property type="project" value="TreeGrafter"/>
</dbReference>
<reference evidence="5" key="1">
    <citation type="submission" date="2023-02" db="EMBL/GenBank/DDBJ databases">
        <title>Genome of toxic invasive species Heracleum sosnowskyi carries increased number of genes despite the absence of recent whole-genome duplications.</title>
        <authorList>
            <person name="Schelkunov M."/>
            <person name="Shtratnikova V."/>
            <person name="Makarenko M."/>
            <person name="Klepikova A."/>
            <person name="Omelchenko D."/>
            <person name="Novikova G."/>
            <person name="Obukhova E."/>
            <person name="Bogdanov V."/>
            <person name="Penin A."/>
            <person name="Logacheva M."/>
        </authorList>
    </citation>
    <scope>NUCLEOTIDE SEQUENCE</scope>
    <source>
        <strain evidence="5">Hsosn_3</strain>
        <tissue evidence="5">Leaf</tissue>
    </source>
</reference>
<dbReference type="GO" id="GO:0006401">
    <property type="term" value="P:RNA catabolic process"/>
    <property type="evidence" value="ECO:0007669"/>
    <property type="project" value="TreeGrafter"/>
</dbReference>
<reference evidence="5" key="2">
    <citation type="submission" date="2023-05" db="EMBL/GenBank/DDBJ databases">
        <authorList>
            <person name="Schelkunov M.I."/>
        </authorList>
    </citation>
    <scope>NUCLEOTIDE SEQUENCE</scope>
    <source>
        <strain evidence="5">Hsosn_3</strain>
        <tissue evidence="5">Leaf</tissue>
    </source>
</reference>
<dbReference type="GO" id="GO:0033897">
    <property type="term" value="F:ribonuclease T2 activity"/>
    <property type="evidence" value="ECO:0007669"/>
    <property type="project" value="InterPro"/>
</dbReference>
<dbReference type="EMBL" id="JAUIZM010000007">
    <property type="protein sequence ID" value="KAK1376470.1"/>
    <property type="molecule type" value="Genomic_DNA"/>
</dbReference>
<evidence type="ECO:0000313" key="6">
    <source>
        <dbReference type="Proteomes" id="UP001237642"/>
    </source>
</evidence>
<feature type="chain" id="PRO_5042083336" evidence="4">
    <location>
        <begin position="23"/>
        <end position="229"/>
    </location>
</feature>
<keyword evidence="2" id="KW-1015">Disulfide bond</keyword>
<dbReference type="InterPro" id="IPR001568">
    <property type="entry name" value="RNase_T2-like"/>
</dbReference>
<evidence type="ECO:0000313" key="5">
    <source>
        <dbReference type="EMBL" id="KAK1376470.1"/>
    </source>
</evidence>